<dbReference type="EMBL" id="JYON01000040">
    <property type="protein sequence ID" value="KJH69534.1"/>
    <property type="molecule type" value="Genomic_DNA"/>
</dbReference>
<evidence type="ECO:0000256" key="2">
    <source>
        <dbReference type="SAM" id="Phobius"/>
    </source>
</evidence>
<evidence type="ECO:0000313" key="4">
    <source>
        <dbReference type="Proteomes" id="UP000032452"/>
    </source>
</evidence>
<organism evidence="3 4">
    <name type="scientific">Aliterella atlantica CENA595</name>
    <dbReference type="NCBI Taxonomy" id="1618023"/>
    <lineage>
        <taxon>Bacteria</taxon>
        <taxon>Bacillati</taxon>
        <taxon>Cyanobacteriota</taxon>
        <taxon>Cyanophyceae</taxon>
        <taxon>Chroococcidiopsidales</taxon>
        <taxon>Aliterellaceae</taxon>
        <taxon>Aliterella</taxon>
    </lineage>
</organism>
<keyword evidence="1" id="KW-0175">Coiled coil</keyword>
<dbReference type="OrthoDB" id="581947at2"/>
<keyword evidence="4" id="KW-1185">Reference proteome</keyword>
<comment type="caution">
    <text evidence="3">The sequence shown here is derived from an EMBL/GenBank/DDBJ whole genome shotgun (WGS) entry which is preliminary data.</text>
</comment>
<evidence type="ECO:0000313" key="3">
    <source>
        <dbReference type="EMBL" id="KJH69534.1"/>
    </source>
</evidence>
<evidence type="ECO:0000256" key="1">
    <source>
        <dbReference type="SAM" id="Coils"/>
    </source>
</evidence>
<protein>
    <submittedName>
        <fullName evidence="3">Uncharacterized protein</fullName>
    </submittedName>
</protein>
<dbReference type="AlphaFoldDB" id="A0A0D8ZM68"/>
<dbReference type="Proteomes" id="UP000032452">
    <property type="component" value="Unassembled WGS sequence"/>
</dbReference>
<gene>
    <name evidence="3" type="ORF">UH38_23280</name>
</gene>
<keyword evidence="2" id="KW-0472">Membrane</keyword>
<feature type="coiled-coil region" evidence="1">
    <location>
        <begin position="154"/>
        <end position="188"/>
    </location>
</feature>
<sequence>MTFIDDNYLDGIITRMTAEHKANIMRTARRLNLPDDDVLFLYIGAVEYTVQLCEDILGGISSERQRLEQSSQQTGAASIEQAENLINSLTQVGISVVADMQKAGIANTSAIAEANAEVLNQSRVTVREAVQLQKLLMAWGERVESDDKHNQKVLQVLLERMAQSIKDLKEAKEQIEEANKALVKLQRKTTWIKVTEWFSPLAALLVAVLVGAGGSWWMMSIQYNAPTNVLARNLVSWNIDRILKCQKDKNPKCTFWILPPPEQRK</sequence>
<name>A0A0D8ZM68_9CYAN</name>
<proteinExistence type="predicted"/>
<accession>A0A0D8ZM68</accession>
<keyword evidence="2" id="KW-1133">Transmembrane helix</keyword>
<keyword evidence="2" id="KW-0812">Transmembrane</keyword>
<reference evidence="3 4" key="1">
    <citation type="submission" date="2015-02" db="EMBL/GenBank/DDBJ databases">
        <title>Draft genome of a novel marine cyanobacterium (Chroococcales) isolated from South Atlantic Ocean.</title>
        <authorList>
            <person name="Rigonato J."/>
            <person name="Alvarenga D.O."/>
            <person name="Branco L.H."/>
            <person name="Varani A.M."/>
            <person name="Brandini F.P."/>
            <person name="Fiore M.F."/>
        </authorList>
    </citation>
    <scope>NUCLEOTIDE SEQUENCE [LARGE SCALE GENOMIC DNA]</scope>
    <source>
        <strain evidence="3 4">CENA595</strain>
    </source>
</reference>
<feature type="transmembrane region" description="Helical" evidence="2">
    <location>
        <begin position="197"/>
        <end position="219"/>
    </location>
</feature>
<dbReference type="RefSeq" id="WP_045057100.1">
    <property type="nucleotide sequence ID" value="NZ_CAWMDP010000047.1"/>
</dbReference>